<dbReference type="EMBL" id="CM055100">
    <property type="protein sequence ID" value="KAJ7544901.1"/>
    <property type="molecule type" value="Genomic_DNA"/>
</dbReference>
<evidence type="ECO:0000313" key="1">
    <source>
        <dbReference type="EMBL" id="KAJ7544901.1"/>
    </source>
</evidence>
<comment type="caution">
    <text evidence="1">The sequence shown here is derived from an EMBL/GenBank/DDBJ whole genome shotgun (WGS) entry which is preliminary data.</text>
</comment>
<name>A0ACC2CS91_DIPCM</name>
<organism evidence="1 2">
    <name type="scientific">Diphasiastrum complanatum</name>
    <name type="common">Issler's clubmoss</name>
    <name type="synonym">Lycopodium complanatum</name>
    <dbReference type="NCBI Taxonomy" id="34168"/>
    <lineage>
        <taxon>Eukaryota</taxon>
        <taxon>Viridiplantae</taxon>
        <taxon>Streptophyta</taxon>
        <taxon>Embryophyta</taxon>
        <taxon>Tracheophyta</taxon>
        <taxon>Lycopodiopsida</taxon>
        <taxon>Lycopodiales</taxon>
        <taxon>Lycopodiaceae</taxon>
        <taxon>Lycopodioideae</taxon>
        <taxon>Diphasiastrum</taxon>
    </lineage>
</organism>
<gene>
    <name evidence="1" type="ORF">O6H91_09G098200</name>
</gene>
<dbReference type="Proteomes" id="UP001162992">
    <property type="component" value="Chromosome 9"/>
</dbReference>
<protein>
    <submittedName>
        <fullName evidence="1">Uncharacterized protein</fullName>
    </submittedName>
</protein>
<keyword evidence="2" id="KW-1185">Reference proteome</keyword>
<reference evidence="2" key="1">
    <citation type="journal article" date="2024" name="Proc. Natl. Acad. Sci. U.S.A.">
        <title>Extraordinary preservation of gene collinearity over three hundred million years revealed in homosporous lycophytes.</title>
        <authorList>
            <person name="Li C."/>
            <person name="Wickell D."/>
            <person name="Kuo L.Y."/>
            <person name="Chen X."/>
            <person name="Nie B."/>
            <person name="Liao X."/>
            <person name="Peng D."/>
            <person name="Ji J."/>
            <person name="Jenkins J."/>
            <person name="Williams M."/>
            <person name="Shu S."/>
            <person name="Plott C."/>
            <person name="Barry K."/>
            <person name="Rajasekar S."/>
            <person name="Grimwood J."/>
            <person name="Han X."/>
            <person name="Sun S."/>
            <person name="Hou Z."/>
            <person name="He W."/>
            <person name="Dai G."/>
            <person name="Sun C."/>
            <person name="Schmutz J."/>
            <person name="Leebens-Mack J.H."/>
            <person name="Li F.W."/>
            <person name="Wang L."/>
        </authorList>
    </citation>
    <scope>NUCLEOTIDE SEQUENCE [LARGE SCALE GENOMIC DNA]</scope>
    <source>
        <strain evidence="2">cv. PW_Plant_1</strain>
    </source>
</reference>
<evidence type="ECO:0000313" key="2">
    <source>
        <dbReference type="Proteomes" id="UP001162992"/>
    </source>
</evidence>
<sequence length="2467" mass="268103">MGSRPAPGVLFAQSFLHQRMGEHVDEVRFAEPVVISACELLESSVSSICSSISLKGVSSPQSFGVEFFVRSGGETRFKRLCPAFVYSTSASTSIDIQAAVTDYLVLRGCYRAVTLIIYGNPVKDLGKFSAGAGGYTLCHDLDFDSGNFSKSEDLPEALCNSKERSSSFIQPEFLCLVKRNSADISAIRQLLQLALTGWYHLSGDKSTAKISKALLLAALSFNAVQDNCAYFGVLDHFQSMQNADTSNEYEKRFKDVILEATEQLQELLEPVPESRDEDNRTKLGEAQRQLMWKIAVEGETLVDFSVMEIIFKWLQVGCQERPSNLVQSENLLGALAAAQLLCFDRQGCFHFVLCGGTKLLLEVLQNDAGDAPGATLLVIKVLDCASQHAFGCEALLEWWQPELSFSVERHDLFVVGGVYATLLRILLQPQRQSVGSIVTRILYRLRVYELAATFQSIVEDLLGASTQFSTDASSPQHEKEALQKATTTLKKLLKLLDVEDSIEEPCANAAQLLVSDTEELISKLTPSTTRKFLQRVCCRDMDPILLSLLQERRFLPSLALLFLAPSIRKNGIIMPASVKFVVAVQDLLLALLGCRSGLVFLSADPEAASSLVLGLCSMEDFDEMSSIPLHHATSLTSLGILFHPKDVGSLLQTSISVVSVFDRLILTPQGSEASVWALWELVTLCRGETGKQAFLVLTQFPEAFGAILEAIHSDIGLETADLGELRHAASQLALELLHIIVTDPGAFAMATWVPRAAAVQRVLQASSKLTEEAFASHISGIDDKILLGPRLLELVEAAVVYQEWGAIGLLRYCAALVAGSQHIISGLPSMEGIDLDNQMGDPGSLDLPDIPTLFGKGGVVGVSPMLVSDTTLMQLTIGLRILASVSSNLGVATVLYGEGAMVFLIAILEHGVTSLHTSSDDSFDDGMESDGTFEDLPESGSERLLVKLFLPTLLIVLNLLQKLQPAIDQYRNTRLVDVLLRVNRCISAKASAYATVPPFLWSGGALELCAVRRVLASVLIGWPVFGWTPAILPRLLGVDHVGGVALNTSSLPMDPIEACSALSLVGDMLPVEQPMLCMNEMRLQYANKSLAVGTIFGVGTTPEVDWHLQSSYVEKFLRALFPHLDQLADMILHFAPTDMVKTLVVRVACRHAGYARILLHPMLAFIKEHTAISSVPSDFENFQIEHFLQFISGLMSHPATKLVLMREGIMDLFQHALGLESSAFPEHNLLNKADVLQSRSTRCKWILRSFLAVYDPKAACHPLSPLNSCVLENYPTFEECCRMVSTILDLVEVMPFTKDMVILVELFEKIASHKLGRAAFADVALRLNTEAQVEAMDGEMLNDSEKIPTSQVESEESPHHYDPNKSKTPLLNLWKRLAVQVEMDKLNNSTLVDIVQRFALVAISLAAAGRSAYGLGALKLLFGLDITNERENDSISESLEFIVSVVDTLSYGLESTPASVIAGADPFVPLPNVPSVQAYAAVMSMLRLLKKPANFSQLREKLEALVDNSTLECPSVEAEQSKQLPSTTRVMPVISSMCARRCDVDFEKGDEKLQQAGEIPLHTESRDMLVWECCTIIPERPIVSTASKRRLSLSGETGSKRHRVDGNTGIAAESSSNTGTGTGSNLRIGSASGATAGLPNRRDSFRQRKPNTSRPPSMHVDDYVARERGSDAVTTGSGNTVPNSIQRNSSSSGRPPSIHVDEFMARQRERQHSLGAVHSTSSQHLLSSIGADSAVSKGVDASLKLSKHENDKESSFDAGAHNLHMVQSNIHQVGNLTATVGLSGSDIPGVPSLSGEDSGKIAQKGGSGPAKTHGHHVSISMISSAPGSFVGMNEEFDNLYPGFDFFEKDSLEPSAATDFESPSSKVLEEPQQTLRSIAMRHQKSIASRAKLTEPALTAKGPMGPAGPLPVKSSSPVSLEMRTTVPTVGTPSQSSGGVEKPHFLTSVTSWMSSAHSISEAGTLTKQTEDISSLPYTSSSMQVSVPQPPPPSLGMMVLPSPPKEQRISHMMALPDSLLQPREHKATPDIAMLPKITTGNVFTPLAGDQRLLSAPLPLEAFENQRSLKPLTMQLSTLDRGFPTEIRSDKMIRASLPPAPPLPPPLPPLPPPSTGWLSVDAHIYRPDRPLPITSVTVPSISISSVIHATLASSINQQLSSDRSLGVVQSSALGSANSRLFEDSGPTSRGSVRPPHFPPLPPLSSPPLIQNAVQTSTHMPLPVSTIFPYAGGSMPVESRPAYGVSSSAPQPPVERVTSFPFSLPSQNPAVQSFSLPAPFIPPVPAGRPTSPYSSFPSTATGPQLQQQQQQLQSPLSVQQLQPQQFQQQNQQQLLQQATQSSLLLSPQQQAAKLDAVQSPFQQQQHQILQPQEKFQLPQMFLQQQQLPQPQQVRSHHHQQPILQEQLHSQQQPPQEQRPQETGSSLHSLQQMLASPDAIQELLKDQSKLRQLLEQHPKLISLLQEKLSQGSSS</sequence>
<proteinExistence type="predicted"/>
<accession>A0ACC2CS91</accession>